<name>A0ABS1D850_9PROT</name>
<gene>
    <name evidence="8" type="ORF">CKO45_32545</name>
</gene>
<evidence type="ECO:0000256" key="3">
    <source>
        <dbReference type="ARBA" id="ARBA00022553"/>
    </source>
</evidence>
<sequence>MRRHVERELARARRLGRGAGERAAPRRVAEQVAGVLGRTAAGARLRWEVAGPPALAAIHADDLAEALGALLENAARFARTRVRVEVREEGEALLVAVVDDGPGLAASDHAEALRRGGRLDEAGSGSGLGLAIAREVAEEVGGALRLGPTAPGAMTVSLLLPAAGQGPAAP</sequence>
<reference evidence="8 9" key="1">
    <citation type="journal article" date="2020" name="Microorganisms">
        <title>Osmotic Adaptation and Compatible Solute Biosynthesis of Phototrophic Bacteria as Revealed from Genome Analyses.</title>
        <authorList>
            <person name="Imhoff J.F."/>
            <person name="Rahn T."/>
            <person name="Kunzel S."/>
            <person name="Keller A."/>
            <person name="Neulinger S.C."/>
        </authorList>
    </citation>
    <scope>NUCLEOTIDE SEQUENCE [LARGE SCALE GENOMIC DNA]</scope>
    <source>
        <strain evidence="8 9">DSM 15382</strain>
    </source>
</reference>
<dbReference type="SMART" id="SM00387">
    <property type="entry name" value="HATPase_c"/>
    <property type="match status" value="1"/>
</dbReference>
<dbReference type="EC" id="2.7.13.3" evidence="2"/>
<dbReference type="Pfam" id="PF02518">
    <property type="entry name" value="HATPase_c"/>
    <property type="match status" value="1"/>
</dbReference>
<dbReference type="InterPro" id="IPR050980">
    <property type="entry name" value="2C_sensor_his_kinase"/>
</dbReference>
<evidence type="ECO:0000256" key="5">
    <source>
        <dbReference type="ARBA" id="ARBA00022777"/>
    </source>
</evidence>
<dbReference type="SUPFAM" id="SSF55874">
    <property type="entry name" value="ATPase domain of HSP90 chaperone/DNA topoisomerase II/histidine kinase"/>
    <property type="match status" value="1"/>
</dbReference>
<evidence type="ECO:0000256" key="2">
    <source>
        <dbReference type="ARBA" id="ARBA00012438"/>
    </source>
</evidence>
<feature type="domain" description="Histidine kinase" evidence="7">
    <location>
        <begin position="63"/>
        <end position="164"/>
    </location>
</feature>
<dbReference type="InterPro" id="IPR003594">
    <property type="entry name" value="HATPase_dom"/>
</dbReference>
<dbReference type="Gene3D" id="3.30.565.10">
    <property type="entry name" value="Histidine kinase-like ATPase, C-terminal domain"/>
    <property type="match status" value="1"/>
</dbReference>
<dbReference type="Proteomes" id="UP000697995">
    <property type="component" value="Unassembled WGS sequence"/>
</dbReference>
<evidence type="ECO:0000256" key="4">
    <source>
        <dbReference type="ARBA" id="ARBA00022679"/>
    </source>
</evidence>
<accession>A0ABS1D850</accession>
<evidence type="ECO:0000313" key="9">
    <source>
        <dbReference type="Proteomes" id="UP000697995"/>
    </source>
</evidence>
<evidence type="ECO:0000259" key="7">
    <source>
        <dbReference type="PROSITE" id="PS50109"/>
    </source>
</evidence>
<keyword evidence="5" id="KW-0418">Kinase</keyword>
<protein>
    <recommendedName>
        <fullName evidence="2">histidine kinase</fullName>
        <ecNumber evidence="2">2.7.13.3</ecNumber>
    </recommendedName>
</protein>
<comment type="catalytic activity">
    <reaction evidence="1">
        <text>ATP + protein L-histidine = ADP + protein N-phospho-L-histidine.</text>
        <dbReference type="EC" id="2.7.13.3"/>
    </reaction>
</comment>
<comment type="caution">
    <text evidence="8">The sequence shown here is derived from an EMBL/GenBank/DDBJ whole genome shotgun (WGS) entry which is preliminary data.</text>
</comment>
<evidence type="ECO:0000256" key="1">
    <source>
        <dbReference type="ARBA" id="ARBA00000085"/>
    </source>
</evidence>
<feature type="non-terminal residue" evidence="8">
    <location>
        <position position="170"/>
    </location>
</feature>
<keyword evidence="4" id="KW-0808">Transferase</keyword>
<organism evidence="8 9">
    <name type="scientific">Paracraurococcus ruber</name>
    <dbReference type="NCBI Taxonomy" id="77675"/>
    <lineage>
        <taxon>Bacteria</taxon>
        <taxon>Pseudomonadati</taxon>
        <taxon>Pseudomonadota</taxon>
        <taxon>Alphaproteobacteria</taxon>
        <taxon>Acetobacterales</taxon>
        <taxon>Roseomonadaceae</taxon>
        <taxon>Paracraurococcus</taxon>
    </lineage>
</organism>
<evidence type="ECO:0000313" key="8">
    <source>
        <dbReference type="EMBL" id="MBK1662893.1"/>
    </source>
</evidence>
<keyword evidence="9" id="KW-1185">Reference proteome</keyword>
<keyword evidence="6" id="KW-0902">Two-component regulatory system</keyword>
<proteinExistence type="predicted"/>
<dbReference type="InterPro" id="IPR036890">
    <property type="entry name" value="HATPase_C_sf"/>
</dbReference>
<dbReference type="PANTHER" id="PTHR44936:SF9">
    <property type="entry name" value="SENSOR PROTEIN CREC"/>
    <property type="match status" value="1"/>
</dbReference>
<dbReference type="PROSITE" id="PS50109">
    <property type="entry name" value="HIS_KIN"/>
    <property type="match status" value="1"/>
</dbReference>
<keyword evidence="3" id="KW-0597">Phosphoprotein</keyword>
<evidence type="ECO:0000256" key="6">
    <source>
        <dbReference type="ARBA" id="ARBA00023012"/>
    </source>
</evidence>
<dbReference type="PANTHER" id="PTHR44936">
    <property type="entry name" value="SENSOR PROTEIN CREC"/>
    <property type="match status" value="1"/>
</dbReference>
<dbReference type="InterPro" id="IPR005467">
    <property type="entry name" value="His_kinase_dom"/>
</dbReference>
<dbReference type="EMBL" id="NRSG01000859">
    <property type="protein sequence ID" value="MBK1662893.1"/>
    <property type="molecule type" value="Genomic_DNA"/>
</dbReference>